<dbReference type="PIRSF" id="PIRSF000846">
    <property type="entry name" value="ATP_adenylyltr"/>
    <property type="match status" value="1"/>
</dbReference>
<dbReference type="Pfam" id="PF09830">
    <property type="entry name" value="ATP_transf"/>
    <property type="match status" value="1"/>
</dbReference>
<reference evidence="5" key="1">
    <citation type="journal article" date="2013" name="Proc. Natl. Acad. Sci. U.S.A.">
        <title>Improving the coverage of the cyanobacterial phylum using diversity-driven genome sequencing.</title>
        <authorList>
            <person name="Shih P.M."/>
            <person name="Wu D."/>
            <person name="Latifi A."/>
            <person name="Axen S.D."/>
            <person name="Fewer D.P."/>
            <person name="Talla E."/>
            <person name="Calteau A."/>
            <person name="Cai F."/>
            <person name="Tandeau de Marsac N."/>
            <person name="Rippka R."/>
            <person name="Herdman M."/>
            <person name="Sivonen K."/>
            <person name="Coursin T."/>
            <person name="Laurent T."/>
            <person name="Goodwin L."/>
            <person name="Nolan M."/>
            <person name="Davenport K.W."/>
            <person name="Han C.S."/>
            <person name="Rubin E.M."/>
            <person name="Eisen J.A."/>
            <person name="Woyke T."/>
            <person name="Gugger M."/>
            <person name="Kerfeld C.A."/>
        </authorList>
    </citation>
    <scope>NUCLEOTIDE SEQUENCE [LARGE SCALE GENOMIC DNA]</scope>
    <source>
        <strain evidence="5">ATCC 29140 / PCC 7202</strain>
    </source>
</reference>
<dbReference type="InterPro" id="IPR045759">
    <property type="entry name" value="Ap4A_phos1/2_N"/>
</dbReference>
<feature type="domain" description="ATP adenylyltransferase C-terminal" evidence="2">
    <location>
        <begin position="189"/>
        <end position="295"/>
    </location>
</feature>
<dbReference type="SUPFAM" id="SSF54197">
    <property type="entry name" value="HIT-like"/>
    <property type="match status" value="1"/>
</dbReference>
<feature type="active site" description="Nucleophile" evidence="1">
    <location>
        <position position="151"/>
    </location>
</feature>
<evidence type="ECO:0000313" key="4">
    <source>
        <dbReference type="EMBL" id="AFZ47206.1"/>
    </source>
</evidence>
<evidence type="ECO:0000313" key="5">
    <source>
        <dbReference type="Proteomes" id="UP000010483"/>
    </source>
</evidence>
<dbReference type="EMBL" id="CP003940">
    <property type="protein sequence ID" value="AFZ47206.1"/>
    <property type="molecule type" value="Genomic_DNA"/>
</dbReference>
<dbReference type="InterPro" id="IPR019200">
    <property type="entry name" value="ATP_adenylylTrfase_C"/>
</dbReference>
<evidence type="ECO:0000259" key="3">
    <source>
        <dbReference type="Pfam" id="PF19327"/>
    </source>
</evidence>
<dbReference type="GO" id="GO:0009117">
    <property type="term" value="P:nucleotide metabolic process"/>
    <property type="evidence" value="ECO:0007669"/>
    <property type="project" value="InterPro"/>
</dbReference>
<protein>
    <submittedName>
        <fullName evidence="4">ATP adenylyltransferase</fullName>
    </submittedName>
</protein>
<dbReference type="HOGENOM" id="CLU_049915_3_0_3"/>
<dbReference type="GO" id="GO:0005524">
    <property type="term" value="F:ATP binding"/>
    <property type="evidence" value="ECO:0007669"/>
    <property type="project" value="InterPro"/>
</dbReference>
<dbReference type="BioCyc" id="CSTA292563:G1353-1247-MONOMER"/>
<organism evidence="4 5">
    <name type="scientific">Cyanobacterium stanieri (strain ATCC 29140 / PCC 7202)</name>
    <dbReference type="NCBI Taxonomy" id="292563"/>
    <lineage>
        <taxon>Bacteria</taxon>
        <taxon>Bacillati</taxon>
        <taxon>Cyanobacteriota</taxon>
        <taxon>Cyanophyceae</taxon>
        <taxon>Oscillatoriophycideae</taxon>
        <taxon>Chroococcales</taxon>
        <taxon>Geminocystaceae</taxon>
        <taxon>Cyanobacterium</taxon>
    </lineage>
</organism>
<feature type="domain" description="Ap4A phosphorylase 1/2 N-terminal" evidence="3">
    <location>
        <begin position="7"/>
        <end position="172"/>
    </location>
</feature>
<evidence type="ECO:0000259" key="2">
    <source>
        <dbReference type="Pfam" id="PF09830"/>
    </source>
</evidence>
<dbReference type="eggNOG" id="COG4360">
    <property type="taxonomic scope" value="Bacteria"/>
</dbReference>
<accession>K9YJU5</accession>
<gene>
    <name evidence="4" type="ordered locus">Cyast_1241</name>
</gene>
<proteinExistence type="predicted"/>
<dbReference type="AlphaFoldDB" id="K9YJU5"/>
<dbReference type="PATRIC" id="fig|292563.3.peg.1301"/>
<dbReference type="Gene3D" id="3.30.428.70">
    <property type="match status" value="1"/>
</dbReference>
<dbReference type="InterPro" id="IPR009163">
    <property type="entry name" value="Ap4A_phos1/2"/>
</dbReference>
<name>K9YJU5_CYASC</name>
<dbReference type="STRING" id="292563.Cyast_1241"/>
<sequence>MGNNNLDLWSKINATTINALQEKALKPIETKYQFLEEQNINFIVRILDNIQRKENAKKKQKKKQKSTEYNPFLPYEEKLYVDDLGDSHVCILNKYNVVNNHVLIITKDFEPQENLLNINDLEAFWMVLKQVSGLGFYNAGAVAGASQPHKHLQVIPFPLAPNSQGFPMENLVLNYRSKLRDGEVVTVDELPYLQAIAFTGNMEKSAKESAKITKELYHQMLEYLSIENDGKTSRGNYNLLVTKQWMMMIPRTQPKAESISINSLGFAGALLVKNEEQLEIIKQYKPLHILKKVGIEK</sequence>
<keyword evidence="5" id="KW-1185">Reference proteome</keyword>
<dbReference type="PANTHER" id="PTHR38420">
    <property type="entry name" value="AP-4-A PHOSPHORYLASE II"/>
    <property type="match status" value="1"/>
</dbReference>
<dbReference type="InterPro" id="IPR043171">
    <property type="entry name" value="Ap4A_phos1/2-like"/>
</dbReference>
<keyword evidence="4" id="KW-0548">Nucleotidyltransferase</keyword>
<dbReference type="InterPro" id="IPR036265">
    <property type="entry name" value="HIT-like_sf"/>
</dbReference>
<dbReference type="Pfam" id="PF19327">
    <property type="entry name" value="Ap4A_phos_N"/>
    <property type="match status" value="1"/>
</dbReference>
<keyword evidence="4" id="KW-0808">Transferase</keyword>
<evidence type="ECO:0000256" key="1">
    <source>
        <dbReference type="PIRSR" id="PIRSR000846-1"/>
    </source>
</evidence>
<dbReference type="GO" id="GO:0003877">
    <property type="term" value="F:ATP:ADP adenylyltransferase activity"/>
    <property type="evidence" value="ECO:0007669"/>
    <property type="project" value="InterPro"/>
</dbReference>
<dbReference type="PANTHER" id="PTHR38420:SF1">
    <property type="entry name" value="PUTATIVE (AFU_ORTHOLOGUE AFUA_5G14690)-RELATED"/>
    <property type="match status" value="1"/>
</dbReference>
<dbReference type="Proteomes" id="UP000010483">
    <property type="component" value="Chromosome"/>
</dbReference>
<dbReference type="KEGG" id="csn:Cyast_1241"/>